<dbReference type="InterPro" id="IPR002550">
    <property type="entry name" value="CNNM"/>
</dbReference>
<dbReference type="Pfam" id="PF01595">
    <property type="entry name" value="CNNM"/>
    <property type="match status" value="1"/>
</dbReference>
<dbReference type="EMBL" id="JBBYAK010000001">
    <property type="protein sequence ID" value="MEL3959224.1"/>
    <property type="molecule type" value="Genomic_DNA"/>
</dbReference>
<name>A0ABU9K3U1_9BACI</name>
<dbReference type="PROSITE" id="PS51846">
    <property type="entry name" value="CNNM"/>
    <property type="match status" value="1"/>
</dbReference>
<comment type="subcellular location">
    <subcellularLocation>
        <location evidence="1">Cell membrane</location>
        <topology evidence="1">Multi-pass membrane protein</topology>
    </subcellularLocation>
</comment>
<evidence type="ECO:0000256" key="8">
    <source>
        <dbReference type="ARBA" id="ARBA00023136"/>
    </source>
</evidence>
<dbReference type="SUPFAM" id="SSF56176">
    <property type="entry name" value="FAD-binding/transporter-associated domain-like"/>
    <property type="match status" value="1"/>
</dbReference>
<dbReference type="SMART" id="SM01091">
    <property type="entry name" value="CorC_HlyC"/>
    <property type="match status" value="1"/>
</dbReference>
<keyword evidence="5" id="KW-0677">Repeat</keyword>
<evidence type="ECO:0000256" key="9">
    <source>
        <dbReference type="PROSITE-ProRule" id="PRU00703"/>
    </source>
</evidence>
<dbReference type="Proteomes" id="UP001459714">
    <property type="component" value="Unassembled WGS sequence"/>
</dbReference>
<feature type="domain" description="CBS" evidence="12">
    <location>
        <begin position="224"/>
        <end position="283"/>
    </location>
</feature>
<dbReference type="PROSITE" id="PS51371">
    <property type="entry name" value="CBS"/>
    <property type="match status" value="2"/>
</dbReference>
<dbReference type="InterPro" id="IPR005170">
    <property type="entry name" value="Transptr-assoc_dom"/>
</dbReference>
<dbReference type="InterPro" id="IPR036318">
    <property type="entry name" value="FAD-bd_PCMH-like_sf"/>
</dbReference>
<evidence type="ECO:0000259" key="13">
    <source>
        <dbReference type="PROSITE" id="PS51846"/>
    </source>
</evidence>
<evidence type="ECO:0000313" key="14">
    <source>
        <dbReference type="EMBL" id="MEL3959224.1"/>
    </source>
</evidence>
<reference evidence="14 15" key="1">
    <citation type="submission" date="2024-03" db="EMBL/GenBank/DDBJ databases">
        <title>Bacilli Hybrid Assemblies.</title>
        <authorList>
            <person name="Kovac J."/>
        </authorList>
    </citation>
    <scope>NUCLEOTIDE SEQUENCE [LARGE SCALE GENOMIC DNA]</scope>
    <source>
        <strain evidence="14 15">FSL M8-0022</strain>
    </source>
</reference>
<comment type="similarity">
    <text evidence="2">Belongs to the UPF0053 family.</text>
</comment>
<organism evidence="14 15">
    <name type="scientific">Caldifermentibacillus hisashii</name>
    <dbReference type="NCBI Taxonomy" id="996558"/>
    <lineage>
        <taxon>Bacteria</taxon>
        <taxon>Bacillati</taxon>
        <taxon>Bacillota</taxon>
        <taxon>Bacilli</taxon>
        <taxon>Bacillales</taxon>
        <taxon>Bacillaceae</taxon>
        <taxon>Caldifermentibacillus</taxon>
    </lineage>
</organism>
<dbReference type="InterPro" id="IPR000644">
    <property type="entry name" value="CBS_dom"/>
</dbReference>
<dbReference type="Pfam" id="PF03471">
    <property type="entry name" value="CorC_HlyC"/>
    <property type="match status" value="1"/>
</dbReference>
<evidence type="ECO:0000256" key="5">
    <source>
        <dbReference type="ARBA" id="ARBA00022737"/>
    </source>
</evidence>
<dbReference type="Gene3D" id="3.30.465.10">
    <property type="match status" value="1"/>
</dbReference>
<dbReference type="CDD" id="cd04590">
    <property type="entry name" value="CBS_pair_CorC_HlyC_assoc"/>
    <property type="match status" value="1"/>
</dbReference>
<evidence type="ECO:0000256" key="2">
    <source>
        <dbReference type="ARBA" id="ARBA00006337"/>
    </source>
</evidence>
<keyword evidence="8 10" id="KW-0472">Membrane</keyword>
<sequence length="447" mass="50457">MIVLLDSLWVSIIIILILILANGIFSMTEIAIVTSRKARLEKLEEDGNRKAKYALKLAENPNQLLSTIQIGITLIGVVTGAFGGATIAEQLSVYVDKVAFLHPYSYQLSFILVIGLTTYLSLIIGELVPKRLGMSNPEKVALLVAKPMYYFAKIGKPLIWTLSKSTEFVLKVLGVKPKNQPDVTEEEITQLIEQGVYSGVVEEIEQDMVEQIFYLGDKRLGDILTPRTQIVWIDIEKPFEENIKRMNESNHSRFPVGKGSLDNFLGIIHTKDVFAKLSENKPFDLSECIKDTIVLPEPMKVFQALEALKKSGQHEAIVIDEYGGIEGYVTIYDFMENIVGDLPQNEDEEEPQIVQRSENTWLADGLISIDQFRRYFDLEDEPSLRGGNNFHTLGGFITMSLGDIPKIKDTVEIEDLILEVVDMDHVRVDKVLVTRVEKDEDEEEDDF</sequence>
<keyword evidence="6 10" id="KW-1133">Transmembrane helix</keyword>
<evidence type="ECO:0000256" key="11">
    <source>
        <dbReference type="SAM" id="Phobius"/>
    </source>
</evidence>
<dbReference type="InterPro" id="IPR051676">
    <property type="entry name" value="UPF0053_domain"/>
</dbReference>
<evidence type="ECO:0000313" key="15">
    <source>
        <dbReference type="Proteomes" id="UP001459714"/>
    </source>
</evidence>
<dbReference type="Pfam" id="PF00571">
    <property type="entry name" value="CBS"/>
    <property type="match status" value="2"/>
</dbReference>
<dbReference type="InterPro" id="IPR016169">
    <property type="entry name" value="FAD-bd_PCMH_sub2"/>
</dbReference>
<gene>
    <name evidence="14" type="ORF">NST17_18880</name>
</gene>
<evidence type="ECO:0000256" key="6">
    <source>
        <dbReference type="ARBA" id="ARBA00022989"/>
    </source>
</evidence>
<dbReference type="InterPro" id="IPR046342">
    <property type="entry name" value="CBS_dom_sf"/>
</dbReference>
<evidence type="ECO:0000259" key="12">
    <source>
        <dbReference type="PROSITE" id="PS51371"/>
    </source>
</evidence>
<accession>A0ABU9K3U1</accession>
<protein>
    <submittedName>
        <fullName evidence="14">Hemolysin family protein</fullName>
    </submittedName>
</protein>
<feature type="domain" description="CNNM transmembrane" evidence="13">
    <location>
        <begin position="4"/>
        <end position="208"/>
    </location>
</feature>
<keyword evidence="7 9" id="KW-0129">CBS domain</keyword>
<feature type="transmembrane region" description="Helical" evidence="11">
    <location>
        <begin position="64"/>
        <end position="88"/>
    </location>
</feature>
<feature type="domain" description="CBS" evidence="12">
    <location>
        <begin position="288"/>
        <end position="348"/>
    </location>
</feature>
<evidence type="ECO:0000256" key="7">
    <source>
        <dbReference type="ARBA" id="ARBA00023122"/>
    </source>
</evidence>
<keyword evidence="4 10" id="KW-0812">Transmembrane</keyword>
<evidence type="ECO:0000256" key="3">
    <source>
        <dbReference type="ARBA" id="ARBA00022475"/>
    </source>
</evidence>
<keyword evidence="15" id="KW-1185">Reference proteome</keyword>
<feature type="transmembrane region" description="Helical" evidence="11">
    <location>
        <begin position="108"/>
        <end position="128"/>
    </location>
</feature>
<evidence type="ECO:0000256" key="10">
    <source>
        <dbReference type="PROSITE-ProRule" id="PRU01193"/>
    </source>
</evidence>
<keyword evidence="3" id="KW-1003">Cell membrane</keyword>
<feature type="transmembrane region" description="Helical" evidence="11">
    <location>
        <begin position="12"/>
        <end position="33"/>
    </location>
</feature>
<comment type="caution">
    <text evidence="14">The sequence shown here is derived from an EMBL/GenBank/DDBJ whole genome shotgun (WGS) entry which is preliminary data.</text>
</comment>
<evidence type="ECO:0000256" key="4">
    <source>
        <dbReference type="ARBA" id="ARBA00022692"/>
    </source>
</evidence>
<dbReference type="Gene3D" id="3.10.580.10">
    <property type="entry name" value="CBS-domain"/>
    <property type="match status" value="1"/>
</dbReference>
<evidence type="ECO:0000256" key="1">
    <source>
        <dbReference type="ARBA" id="ARBA00004651"/>
    </source>
</evidence>
<dbReference type="InterPro" id="IPR044751">
    <property type="entry name" value="Ion_transp-like_CBS"/>
</dbReference>
<proteinExistence type="inferred from homology"/>
<dbReference type="PANTHER" id="PTHR43099:SF5">
    <property type="entry name" value="HLYC_CORC FAMILY TRANSPORTER"/>
    <property type="match status" value="1"/>
</dbReference>
<dbReference type="SUPFAM" id="SSF54631">
    <property type="entry name" value="CBS-domain pair"/>
    <property type="match status" value="1"/>
</dbReference>
<dbReference type="PANTHER" id="PTHR43099">
    <property type="entry name" value="UPF0053 PROTEIN YRKA"/>
    <property type="match status" value="1"/>
</dbReference>
<dbReference type="RefSeq" id="WP_235372123.1">
    <property type="nucleotide sequence ID" value="NZ_JBBPIV010000001.1"/>
</dbReference>